<dbReference type="STRING" id="1697053.AKN87_01645"/>
<dbReference type="EMBL" id="CP012365">
    <property type="protein sequence ID" value="AKX60440.1"/>
    <property type="molecule type" value="Genomic_DNA"/>
</dbReference>
<gene>
    <name evidence="2" type="ORF">AKN88_11255</name>
</gene>
<sequence>MAKTPAERKREQRERDKLKEEERKARLLAKVIKIQLYHTTNAKLELLMQETGIDEPQDIITRLIHAAEHLTPDQKQQFFS</sequence>
<dbReference type="Proteomes" id="UP000063953">
    <property type="component" value="Chromosome"/>
</dbReference>
<dbReference type="AlphaFoldDB" id="A0A0K1XGB8"/>
<dbReference type="KEGG" id="pbb:AKN87_01645"/>
<reference evidence="2 3" key="1">
    <citation type="journal article" date="2015" name="Genome Announc.">
        <title>Genome Sequences of Oblitimonas alkaliphila gen. nov. sp. nov. (Proposed), a Novel Bacterium of the Pseudomonadaceae Family.</title>
        <authorList>
            <person name="Lauer A.C."/>
            <person name="Nicholson A.C."/>
            <person name="Humrighouse B.W."/>
            <person name="Emery B."/>
            <person name="Drobish A."/>
            <person name="Juieng P."/>
            <person name="Loparev V."/>
            <person name="McQuiston J.R."/>
        </authorList>
    </citation>
    <scope>NUCLEOTIDE SEQUENCE [LARGE SCALE GENOMIC DNA]</scope>
    <source>
        <strain evidence="2 3">E5571</strain>
    </source>
</reference>
<evidence type="ECO:0000256" key="1">
    <source>
        <dbReference type="SAM" id="MobiDB-lite"/>
    </source>
</evidence>
<dbReference type="RefSeq" id="WP_053101741.1">
    <property type="nucleotide sequence ID" value="NZ_CP012358.1"/>
</dbReference>
<proteinExistence type="predicted"/>
<name>A0A0K1XGB8_9GAMM</name>
<evidence type="ECO:0000313" key="3">
    <source>
        <dbReference type="Proteomes" id="UP000063953"/>
    </source>
</evidence>
<protein>
    <submittedName>
        <fullName evidence="2">Uncharacterized protein</fullName>
    </submittedName>
</protein>
<dbReference type="GeneID" id="93982973"/>
<evidence type="ECO:0000313" key="2">
    <source>
        <dbReference type="EMBL" id="AKX60440.1"/>
    </source>
</evidence>
<keyword evidence="3" id="KW-1185">Reference proteome</keyword>
<feature type="region of interest" description="Disordered" evidence="1">
    <location>
        <begin position="1"/>
        <end position="20"/>
    </location>
</feature>
<organism evidence="2 3">
    <name type="scientific">Thiopseudomonas alkaliphila</name>
    <dbReference type="NCBI Taxonomy" id="1697053"/>
    <lineage>
        <taxon>Bacteria</taxon>
        <taxon>Pseudomonadati</taxon>
        <taxon>Pseudomonadota</taxon>
        <taxon>Gammaproteobacteria</taxon>
        <taxon>Pseudomonadales</taxon>
        <taxon>Pseudomonadaceae</taxon>
        <taxon>Thiopseudomonas</taxon>
    </lineage>
</organism>
<accession>A0A0K1XGB8</accession>